<proteinExistence type="predicted"/>
<keyword evidence="1" id="KW-0812">Transmembrane</keyword>
<accession>A3E172</accession>
<evidence type="ECO:0000256" key="1">
    <source>
        <dbReference type="SAM" id="Phobius"/>
    </source>
</evidence>
<protein>
    <submittedName>
        <fullName evidence="2">p10 protein</fullName>
    </submittedName>
</protein>
<reference evidence="2" key="1">
    <citation type="journal article" date="2007" name="Virus Genes">
        <title>Sequence and phylogenetic analysis of the S1 genome segment of turkey-origin reoviruses.</title>
        <authorList>
            <person name="Day J.M."/>
            <person name="Pantin-Jackwood M.J."/>
            <person name="Spackman E."/>
        </authorList>
    </citation>
    <scope>NUCLEOTIDE SEQUENCE</scope>
    <source>
        <strain evidence="2">NC/SEP-R44/03</strain>
    </source>
</reference>
<dbReference type="Pfam" id="PF07204">
    <property type="entry name" value="Orthoreo_P10"/>
    <property type="match status" value="1"/>
</dbReference>
<dbReference type="EMBL" id="DQ525419">
    <property type="protein sequence ID" value="ABG24269.1"/>
    <property type="molecule type" value="Genomic_RNA"/>
</dbReference>
<name>A3E172_9REOV</name>
<feature type="transmembrane region" description="Helical" evidence="1">
    <location>
        <begin position="38"/>
        <end position="62"/>
    </location>
</feature>
<keyword evidence="1" id="KW-1133">Transmembrane helix</keyword>
<dbReference type="InterPro" id="IPR009854">
    <property type="entry name" value="Orthoreo_P10"/>
</dbReference>
<sequence>MASDGSCNGLTSVFGNVHCQASQNSAGGDLSATTSLTAYWPFLLGGGAIVLFLIIIFAVLYCRQRIKCEATRNVFHSELLNLYRSSDGPKPVIRGEMV</sequence>
<evidence type="ECO:0000313" key="2">
    <source>
        <dbReference type="EMBL" id="ABG24269.1"/>
    </source>
</evidence>
<organism evidence="2">
    <name type="scientific">Avian orthoreovirus</name>
    <dbReference type="NCBI Taxonomy" id="38170"/>
    <lineage>
        <taxon>Viruses</taxon>
        <taxon>Riboviria</taxon>
        <taxon>Orthornavirae</taxon>
        <taxon>Duplornaviricota</taxon>
        <taxon>Resentoviricetes</taxon>
        <taxon>Reovirales</taxon>
        <taxon>Spinareoviridae</taxon>
        <taxon>Orthoreovirus</taxon>
        <taxon>Orthoreovirus avis</taxon>
    </lineage>
</organism>
<keyword evidence="1" id="KW-0472">Membrane</keyword>